<evidence type="ECO:0000313" key="2">
    <source>
        <dbReference type="EMBL" id="ROT78438.1"/>
    </source>
</evidence>
<gene>
    <name evidence="2" type="ORF">C7M84_002838</name>
</gene>
<reference evidence="2 3" key="1">
    <citation type="submission" date="2018-04" db="EMBL/GenBank/DDBJ databases">
        <authorList>
            <person name="Zhang X."/>
            <person name="Yuan J."/>
            <person name="Li F."/>
            <person name="Xiang J."/>
        </authorList>
    </citation>
    <scope>NUCLEOTIDE SEQUENCE [LARGE SCALE GENOMIC DNA]</scope>
    <source>
        <tissue evidence="2">Muscle</tissue>
    </source>
</reference>
<dbReference type="Proteomes" id="UP000283509">
    <property type="component" value="Unassembled WGS sequence"/>
</dbReference>
<sequence length="178" mass="19093">MTEQVTASRRYTCDAKTGPSVCRRLLWRKECGSSSQRWTDSTTLDLLFQECVLLMLKYFKGMSRQAVVLAAAALLLAAPPAAASWRWEDQATQPPASASSVVTSSSTITTSSSTSTSVSTPDEVQTAAEAKSIPQLAVNETEPRFIGSLKKKLCSVGLGLNVSLSQLSFAILSLELRG</sequence>
<comment type="caution">
    <text evidence="2">The sequence shown here is derived from an EMBL/GenBank/DDBJ whole genome shotgun (WGS) entry which is preliminary data.</text>
</comment>
<name>A0A423TPR5_PENVA</name>
<proteinExistence type="predicted"/>
<dbReference type="OrthoDB" id="5949700at2759"/>
<accession>A0A423TPR5</accession>
<organism evidence="2 3">
    <name type="scientific">Penaeus vannamei</name>
    <name type="common">Whiteleg shrimp</name>
    <name type="synonym">Litopenaeus vannamei</name>
    <dbReference type="NCBI Taxonomy" id="6689"/>
    <lineage>
        <taxon>Eukaryota</taxon>
        <taxon>Metazoa</taxon>
        <taxon>Ecdysozoa</taxon>
        <taxon>Arthropoda</taxon>
        <taxon>Crustacea</taxon>
        <taxon>Multicrustacea</taxon>
        <taxon>Malacostraca</taxon>
        <taxon>Eumalacostraca</taxon>
        <taxon>Eucarida</taxon>
        <taxon>Decapoda</taxon>
        <taxon>Dendrobranchiata</taxon>
        <taxon>Penaeoidea</taxon>
        <taxon>Penaeidae</taxon>
        <taxon>Penaeus</taxon>
    </lineage>
</organism>
<feature type="compositionally biased region" description="Low complexity" evidence="1">
    <location>
        <begin position="97"/>
        <end position="120"/>
    </location>
</feature>
<dbReference type="AlphaFoldDB" id="A0A423TPR5"/>
<protein>
    <submittedName>
        <fullName evidence="2">Uncharacterized protein</fullName>
    </submittedName>
</protein>
<keyword evidence="3" id="KW-1185">Reference proteome</keyword>
<evidence type="ECO:0000256" key="1">
    <source>
        <dbReference type="SAM" id="MobiDB-lite"/>
    </source>
</evidence>
<feature type="region of interest" description="Disordered" evidence="1">
    <location>
        <begin position="94"/>
        <end position="124"/>
    </location>
</feature>
<reference evidence="2 3" key="2">
    <citation type="submission" date="2019-01" db="EMBL/GenBank/DDBJ databases">
        <title>The decoding of complex shrimp genome reveals the adaptation for benthos swimmer, frequently molting mechanism and breeding impact on genome.</title>
        <authorList>
            <person name="Sun Y."/>
            <person name="Gao Y."/>
            <person name="Yu Y."/>
        </authorList>
    </citation>
    <scope>NUCLEOTIDE SEQUENCE [LARGE SCALE GENOMIC DNA]</scope>
    <source>
        <tissue evidence="2">Muscle</tissue>
    </source>
</reference>
<dbReference type="EMBL" id="QCYY01001378">
    <property type="protein sequence ID" value="ROT78438.1"/>
    <property type="molecule type" value="Genomic_DNA"/>
</dbReference>
<evidence type="ECO:0000313" key="3">
    <source>
        <dbReference type="Proteomes" id="UP000283509"/>
    </source>
</evidence>